<dbReference type="PATRIC" id="fig|56193.3.peg.5359"/>
<dbReference type="SUPFAM" id="SSF47413">
    <property type="entry name" value="lambda repressor-like DNA-binding domains"/>
    <property type="match status" value="1"/>
</dbReference>
<dbReference type="InterPro" id="IPR001387">
    <property type="entry name" value="Cro/C1-type_HTH"/>
</dbReference>
<dbReference type="Proteomes" id="UP000033874">
    <property type="component" value="Unassembled WGS sequence"/>
</dbReference>
<dbReference type="SMART" id="SM00530">
    <property type="entry name" value="HTH_XRE"/>
    <property type="match status" value="1"/>
</dbReference>
<evidence type="ECO:0000313" key="3">
    <source>
        <dbReference type="Proteomes" id="UP000033874"/>
    </source>
</evidence>
<dbReference type="EMBL" id="LBIC01000021">
    <property type="protein sequence ID" value="KKW89412.1"/>
    <property type="molecule type" value="Genomic_DNA"/>
</dbReference>
<dbReference type="PROSITE" id="PS50943">
    <property type="entry name" value="HTH_CROC1"/>
    <property type="match status" value="1"/>
</dbReference>
<dbReference type="STRING" id="56193.YP76_25380"/>
<sequence length="79" mass="7868">MITPATCRAGRGLLGMTQAELASSASVGLSTVKNYEAGKYVPVPNNLAAIQRALEAAGVVLIAEGAESGSGGAGVRLRP</sequence>
<dbReference type="GO" id="GO:0003677">
    <property type="term" value="F:DNA binding"/>
    <property type="evidence" value="ECO:0007669"/>
    <property type="project" value="InterPro"/>
</dbReference>
<dbReference type="RefSeq" id="WP_046766156.1">
    <property type="nucleotide sequence ID" value="NZ_LBIC01000021.1"/>
</dbReference>
<evidence type="ECO:0000259" key="1">
    <source>
        <dbReference type="PROSITE" id="PS50943"/>
    </source>
</evidence>
<protein>
    <recommendedName>
        <fullName evidence="1">HTH cro/C1-type domain-containing protein</fullName>
    </recommendedName>
</protein>
<evidence type="ECO:0000313" key="2">
    <source>
        <dbReference type="EMBL" id="KKW89412.1"/>
    </source>
</evidence>
<comment type="caution">
    <text evidence="2">The sequence shown here is derived from an EMBL/GenBank/DDBJ whole genome shotgun (WGS) entry which is preliminary data.</text>
</comment>
<organism evidence="2 3">
    <name type="scientific">Sphingobium chungbukense</name>
    <dbReference type="NCBI Taxonomy" id="56193"/>
    <lineage>
        <taxon>Bacteria</taxon>
        <taxon>Pseudomonadati</taxon>
        <taxon>Pseudomonadota</taxon>
        <taxon>Alphaproteobacteria</taxon>
        <taxon>Sphingomonadales</taxon>
        <taxon>Sphingomonadaceae</taxon>
        <taxon>Sphingobium</taxon>
    </lineage>
</organism>
<dbReference type="Pfam" id="PF01381">
    <property type="entry name" value="HTH_3"/>
    <property type="match status" value="1"/>
</dbReference>
<dbReference type="AlphaFoldDB" id="A0A0M3AH50"/>
<name>A0A0M3AH50_9SPHN</name>
<dbReference type="InterPro" id="IPR010982">
    <property type="entry name" value="Lambda_DNA-bd_dom_sf"/>
</dbReference>
<dbReference type="CDD" id="cd00093">
    <property type="entry name" value="HTH_XRE"/>
    <property type="match status" value="1"/>
</dbReference>
<gene>
    <name evidence="2" type="ORF">YP76_25380</name>
</gene>
<reference evidence="2 3" key="1">
    <citation type="submission" date="2015-04" db="EMBL/GenBank/DDBJ databases">
        <title>Genome sequence of aromatic hydrocarbons-degrading Sphingobium chungbukense DJ77.</title>
        <authorList>
            <person name="Kim Y.-C."/>
            <person name="Chae J.-C."/>
        </authorList>
    </citation>
    <scope>NUCLEOTIDE SEQUENCE [LARGE SCALE GENOMIC DNA]</scope>
    <source>
        <strain evidence="2 3">DJ77</strain>
    </source>
</reference>
<feature type="domain" description="HTH cro/C1-type" evidence="1">
    <location>
        <begin position="11"/>
        <end position="61"/>
    </location>
</feature>
<proteinExistence type="predicted"/>
<keyword evidence="3" id="KW-1185">Reference proteome</keyword>
<dbReference type="Gene3D" id="1.10.260.40">
    <property type="entry name" value="lambda repressor-like DNA-binding domains"/>
    <property type="match status" value="1"/>
</dbReference>
<accession>A0A0M3AH50</accession>